<keyword evidence="2" id="KW-1185">Reference proteome</keyword>
<protein>
    <submittedName>
        <fullName evidence="1">Aldose 1-epimerase</fullName>
    </submittedName>
</protein>
<dbReference type="InterPro" id="IPR037480">
    <property type="entry name" value="YihR-like"/>
</dbReference>
<dbReference type="InterPro" id="IPR014718">
    <property type="entry name" value="GH-type_carb-bd"/>
</dbReference>
<dbReference type="GO" id="GO:0016853">
    <property type="term" value="F:isomerase activity"/>
    <property type="evidence" value="ECO:0007669"/>
    <property type="project" value="InterPro"/>
</dbReference>
<evidence type="ECO:0000313" key="1">
    <source>
        <dbReference type="EMBL" id="CCH74155.1"/>
    </source>
</evidence>
<dbReference type="STRING" id="1193182.BN11_3980002"/>
<dbReference type="SUPFAM" id="SSF74650">
    <property type="entry name" value="Galactose mutarotase-like"/>
    <property type="match status" value="1"/>
</dbReference>
<comment type="caution">
    <text evidence="1">The sequence shown here is derived from an EMBL/GenBank/DDBJ whole genome shotgun (WGS) entry which is preliminary data.</text>
</comment>
<dbReference type="GO" id="GO:0030246">
    <property type="term" value="F:carbohydrate binding"/>
    <property type="evidence" value="ECO:0007669"/>
    <property type="project" value="InterPro"/>
</dbReference>
<sequence>MTLPSGQQVSLHAGSYEAVTTEVGGGLRLLTYDGRPLLMSYGENEIRPSYAGAVLAPWCGRVVDGRYAVGERQFELPLTEPARGQALHGLVAWSRWRLTEHAGASATWSIHLVPQPWYPWPLSITAGYALDPDTGLTWSVSAHNCGDEPAPVGLGIHPYAVAPSGGVDDWTLTVDAARIQLATADRLVPTGIADLPDAESLRRGRRLAGVSFDGAVTGLPLPGDGVRRASLVDANGDGVEFRWGAAGPWLQLFTCDDLPGDLRRSAVAIEPQTCPPDAFNNGIDLAWLAPGEHLELTVEIQALRG</sequence>
<dbReference type="RefSeq" id="WP_048699631.1">
    <property type="nucleotide sequence ID" value="NZ_HG764815.1"/>
</dbReference>
<dbReference type="Gene3D" id="2.70.98.10">
    <property type="match status" value="1"/>
</dbReference>
<dbReference type="CDD" id="cd09022">
    <property type="entry name" value="Aldose_epim_Ec_YihR"/>
    <property type="match status" value="1"/>
</dbReference>
<dbReference type="Proteomes" id="UP000035763">
    <property type="component" value="Unassembled WGS sequence"/>
</dbReference>
<dbReference type="GO" id="GO:0005975">
    <property type="term" value="P:carbohydrate metabolic process"/>
    <property type="evidence" value="ECO:0007669"/>
    <property type="project" value="InterPro"/>
</dbReference>
<dbReference type="InterPro" id="IPR008183">
    <property type="entry name" value="Aldose_1/G6P_1-epimerase"/>
</dbReference>
<dbReference type="InterPro" id="IPR011013">
    <property type="entry name" value="Gal_mutarotase_sf_dom"/>
</dbReference>
<dbReference type="Pfam" id="PF01263">
    <property type="entry name" value="Aldose_epim"/>
    <property type="match status" value="1"/>
</dbReference>
<accession>W6JZK6</accession>
<dbReference type="OrthoDB" id="4739604at2"/>
<dbReference type="EMBL" id="CAJA01000332">
    <property type="protein sequence ID" value="CCH74155.1"/>
    <property type="molecule type" value="Genomic_DNA"/>
</dbReference>
<proteinExistence type="predicted"/>
<name>W6JZK6_9MICO</name>
<reference evidence="1 2" key="1">
    <citation type="journal article" date="2013" name="ISME J.">
        <title>A metabolic model for members of the genus Tetrasphaera involved in enhanced biological phosphorus removal.</title>
        <authorList>
            <person name="Kristiansen R."/>
            <person name="Nguyen H.T.T."/>
            <person name="Saunders A.M."/>
            <person name="Nielsen J.L."/>
            <person name="Wimmer R."/>
            <person name="Le V.Q."/>
            <person name="McIlroy S.J."/>
            <person name="Petrovski S."/>
            <person name="Seviour R.J."/>
            <person name="Calteau A."/>
            <person name="Nielsen K.L."/>
            <person name="Nielsen P.H."/>
        </authorList>
    </citation>
    <scope>NUCLEOTIDE SEQUENCE [LARGE SCALE GENOMIC DNA]</scope>
    <source>
        <strain evidence="1 2">Ben110</strain>
    </source>
</reference>
<organism evidence="1 2">
    <name type="scientific">Nostocoides australiense Ben110</name>
    <dbReference type="NCBI Taxonomy" id="1193182"/>
    <lineage>
        <taxon>Bacteria</taxon>
        <taxon>Bacillati</taxon>
        <taxon>Actinomycetota</taxon>
        <taxon>Actinomycetes</taxon>
        <taxon>Micrococcales</taxon>
        <taxon>Intrasporangiaceae</taxon>
        <taxon>Nostocoides</taxon>
    </lineage>
</organism>
<dbReference type="AlphaFoldDB" id="W6JZK6"/>
<gene>
    <name evidence="1" type="ORF">BN11_3980002</name>
</gene>
<evidence type="ECO:0000313" key="2">
    <source>
        <dbReference type="Proteomes" id="UP000035763"/>
    </source>
</evidence>